<evidence type="ECO:0000259" key="1">
    <source>
        <dbReference type="Pfam" id="PF20680"/>
    </source>
</evidence>
<reference evidence="2 3" key="1">
    <citation type="submission" date="2019-03" db="EMBL/GenBank/DDBJ databases">
        <title>Genomic Encyclopedia of Type Strains, Phase IV (KMG-IV): sequencing the most valuable type-strain genomes for metagenomic binning, comparative biology and taxonomic classification.</title>
        <authorList>
            <person name="Goeker M."/>
        </authorList>
    </citation>
    <scope>NUCLEOTIDE SEQUENCE [LARGE SCALE GENOMIC DNA]</scope>
    <source>
        <strain evidence="2 3">DSM 45361</strain>
    </source>
</reference>
<accession>A0A4V3CZY4</accession>
<keyword evidence="3" id="KW-1185">Reference proteome</keyword>
<dbReference type="EMBL" id="SNXZ01000002">
    <property type="protein sequence ID" value="TDQ01471.1"/>
    <property type="molecule type" value="Genomic_DNA"/>
</dbReference>
<dbReference type="Pfam" id="PF20680">
    <property type="entry name" value="DUF6817"/>
    <property type="match status" value="1"/>
</dbReference>
<gene>
    <name evidence="2" type="ORF">EV186_1021340</name>
</gene>
<evidence type="ECO:0000313" key="2">
    <source>
        <dbReference type="EMBL" id="TDQ01471.1"/>
    </source>
</evidence>
<comment type="caution">
    <text evidence="2">The sequence shown here is derived from an EMBL/GenBank/DDBJ whole genome shotgun (WGS) entry which is preliminary data.</text>
</comment>
<feature type="domain" description="DUF6817" evidence="1">
    <location>
        <begin position="7"/>
        <end position="91"/>
    </location>
</feature>
<organism evidence="2 3">
    <name type="scientific">Labedaea rhizosphaerae</name>
    <dbReference type="NCBI Taxonomy" id="598644"/>
    <lineage>
        <taxon>Bacteria</taxon>
        <taxon>Bacillati</taxon>
        <taxon>Actinomycetota</taxon>
        <taxon>Actinomycetes</taxon>
        <taxon>Pseudonocardiales</taxon>
        <taxon>Pseudonocardiaceae</taxon>
        <taxon>Labedaea</taxon>
    </lineage>
</organism>
<dbReference type="RefSeq" id="WP_133850050.1">
    <property type="nucleotide sequence ID" value="NZ_SNXZ01000002.1"/>
</dbReference>
<dbReference type="OrthoDB" id="333547at2"/>
<dbReference type="AlphaFoldDB" id="A0A4V3CZY4"/>
<dbReference type="Proteomes" id="UP000295444">
    <property type="component" value="Unassembled WGS sequence"/>
</dbReference>
<name>A0A4V3CZY4_LABRH</name>
<dbReference type="InterPro" id="IPR049202">
    <property type="entry name" value="DUF6817"/>
</dbReference>
<evidence type="ECO:0000313" key="3">
    <source>
        <dbReference type="Proteomes" id="UP000295444"/>
    </source>
</evidence>
<protein>
    <recommendedName>
        <fullName evidence="1">DUF6817 domain-containing protein</fullName>
    </recommendedName>
</protein>
<proteinExistence type="predicted"/>
<sequence length="170" mass="18501">MSTALEFLRGTVAPELPHPGGTLLAHLVRVHDWLEELGEPEHVCQAGLTHAVYGTDGFDVTLLELGERSVLAGMIGADAEKLVYRYGACDRSRTWRDLASTGVVWDRFTGTSERLAGAELTEFADLTAINELDVLAHSAEIEREHGAALRALFVRWQPILSPAVARVAGQ</sequence>